<sequence length="946" mass="100393">MIRPQTTARGPATGDGSGATAETPGAALPRRPVRLSALALLVEDLARRLWPALTWAALTLAALLSGLLPLLPGWLHLLVLTVLLSLTAATLTVGLRGWRPPSETQARARLEASDGAEAHRPWTAAADSLAFGADDALARALWTRHQEAMAARARALRPAPPQPVLARHDPRAFRVLALILLAVAAVVAGPDPWARILRGLSPHLGTPPPPVLAQVWITPPDYTGQPPLYLQARPDDPARGGDTADAGAADRPAPAREADAGLPPHSPEPLTVPAGSAVLAVLRGGRGTGRLDLGAEPTPLDVLGDGGQRLTVTVDSGTRLRLIQAGRPLIDRPLRVRPDQPPTVTLVEPPAADAQGALRMLYRAEDDHGVAAVRALVRPAGGQRLGVPLDLELPAPPPATDGSVAAREPQRARRDLRAHPWAGTSVAVRLRAEDARGQTARTKAVTLVLPDRRFTHPVAQAVADLRRALVLAPHRARAVAQGLNDLADDPSAYDERLPVFLALKAAAARLTLAPHGQARDEDLPPLWSIALALEDGSLALARRALAEAREALREAIERDAPADDIQRRLDAVREAMARLQETLAETLPFASLPVLPPLPENGAMLRPDDISRMLDDLAALNDLGAKEAAEALLDQIDQMLDQLQGARPPTAAELRAMTEMAEMARRLRDVVERQQALLDETFALDPAAADGPRPEVVPPLSRVLEDLPLHGRRLLAPPPSGVAPDVTLPFDLGPDGDGRPPSTGDLRRWLEPAPPADASPAVEGTPPAPPAEVRIPAEVLADLEGRQQALRQMLEDLMADLAERTSDMPPALNEANLAMRDAEGALAEGDIGAAARAQGRALEALRQGGDQAMAGMARRMGLRTLGVGGLPGLPGPGLGRGRGPGQGRDPLDRPVGGVSDDGVGRLPTEPDTRRARDILLELRRRANQPDRPPPERNYLDRLIAPF</sequence>
<feature type="region of interest" description="Disordered" evidence="2">
    <location>
        <begin position="394"/>
        <end position="414"/>
    </location>
</feature>
<protein>
    <submittedName>
        <fullName evidence="4">Uncharacterized protein (TIGR02302 family)</fullName>
    </submittedName>
</protein>
<evidence type="ECO:0000256" key="2">
    <source>
        <dbReference type="SAM" id="MobiDB-lite"/>
    </source>
</evidence>
<reference evidence="4 5" key="1">
    <citation type="submission" date="2020-08" db="EMBL/GenBank/DDBJ databases">
        <title>Genome sequencing of Purple Non-Sulfur Bacteria from various extreme environments.</title>
        <authorList>
            <person name="Mayer M."/>
        </authorList>
    </citation>
    <scope>NUCLEOTIDE SEQUENCE [LARGE SCALE GENOMIC DNA]</scope>
    <source>
        <strain evidence="4 5">JA131</strain>
    </source>
</reference>
<organism evidence="4 5">
    <name type="scientific">Roseospira visakhapatnamensis</name>
    <dbReference type="NCBI Taxonomy" id="390880"/>
    <lineage>
        <taxon>Bacteria</taxon>
        <taxon>Pseudomonadati</taxon>
        <taxon>Pseudomonadota</taxon>
        <taxon>Alphaproteobacteria</taxon>
        <taxon>Rhodospirillales</taxon>
        <taxon>Rhodospirillaceae</taxon>
        <taxon>Roseospira</taxon>
    </lineage>
</organism>
<feature type="coiled-coil region" evidence="1">
    <location>
        <begin position="538"/>
        <end position="582"/>
    </location>
</feature>
<keyword evidence="3" id="KW-1133">Transmembrane helix</keyword>
<comment type="caution">
    <text evidence="4">The sequence shown here is derived from an EMBL/GenBank/DDBJ whole genome shotgun (WGS) entry which is preliminary data.</text>
</comment>
<name>A0A7W6W9K9_9PROT</name>
<feature type="region of interest" description="Disordered" evidence="2">
    <location>
        <begin position="1"/>
        <end position="26"/>
    </location>
</feature>
<keyword evidence="3" id="KW-0812">Transmembrane</keyword>
<keyword evidence="1" id="KW-0175">Coiled coil</keyword>
<feature type="region of interest" description="Disordered" evidence="2">
    <location>
        <begin position="224"/>
        <end position="272"/>
    </location>
</feature>
<dbReference type="InterPro" id="IPR012683">
    <property type="entry name" value="CHP02302_TM"/>
</dbReference>
<evidence type="ECO:0000256" key="1">
    <source>
        <dbReference type="SAM" id="Coils"/>
    </source>
</evidence>
<feature type="region of interest" description="Disordered" evidence="2">
    <location>
        <begin position="715"/>
        <end position="768"/>
    </location>
</feature>
<dbReference type="Pfam" id="PF13779">
    <property type="entry name" value="DUF4175"/>
    <property type="match status" value="1"/>
</dbReference>
<keyword evidence="5" id="KW-1185">Reference proteome</keyword>
<feature type="region of interest" description="Disordered" evidence="2">
    <location>
        <begin position="868"/>
        <end position="914"/>
    </location>
</feature>
<gene>
    <name evidence="4" type="ORF">GGD89_001548</name>
</gene>
<dbReference type="AlphaFoldDB" id="A0A7W6W9K9"/>
<feature type="compositionally biased region" description="Gly residues" evidence="2">
    <location>
        <begin position="868"/>
        <end position="886"/>
    </location>
</feature>
<feature type="compositionally biased region" description="Low complexity" evidence="2">
    <location>
        <begin position="240"/>
        <end position="252"/>
    </location>
</feature>
<dbReference type="Proteomes" id="UP000554286">
    <property type="component" value="Unassembled WGS sequence"/>
</dbReference>
<dbReference type="EMBL" id="JACIGK010000009">
    <property type="protein sequence ID" value="MBB4265923.1"/>
    <property type="molecule type" value="Genomic_DNA"/>
</dbReference>
<evidence type="ECO:0000313" key="4">
    <source>
        <dbReference type="EMBL" id="MBB4265923.1"/>
    </source>
</evidence>
<feature type="transmembrane region" description="Helical" evidence="3">
    <location>
        <begin position="74"/>
        <end position="95"/>
    </location>
</feature>
<keyword evidence="3" id="KW-0472">Membrane</keyword>
<accession>A0A7W6W9K9</accession>
<feature type="transmembrane region" description="Helical" evidence="3">
    <location>
        <begin position="49"/>
        <end position="68"/>
    </location>
</feature>
<proteinExistence type="predicted"/>
<evidence type="ECO:0000313" key="5">
    <source>
        <dbReference type="Proteomes" id="UP000554286"/>
    </source>
</evidence>
<feature type="transmembrane region" description="Helical" evidence="3">
    <location>
        <begin position="172"/>
        <end position="190"/>
    </location>
</feature>
<evidence type="ECO:0000256" key="3">
    <source>
        <dbReference type="SAM" id="Phobius"/>
    </source>
</evidence>